<name>A0A1R4H040_9GAMM</name>
<dbReference type="InterPro" id="IPR010566">
    <property type="entry name" value="Haemolys_ca-bd"/>
</dbReference>
<keyword evidence="9" id="KW-0862">Zinc</keyword>
<organism evidence="13 14">
    <name type="scientific">Crenothrix polyspora</name>
    <dbReference type="NCBI Taxonomy" id="360316"/>
    <lineage>
        <taxon>Bacteria</taxon>
        <taxon>Pseudomonadati</taxon>
        <taxon>Pseudomonadota</taxon>
        <taxon>Gammaproteobacteria</taxon>
        <taxon>Methylococcales</taxon>
        <taxon>Crenotrichaceae</taxon>
        <taxon>Crenothrix</taxon>
    </lineage>
</organism>
<evidence type="ECO:0000256" key="10">
    <source>
        <dbReference type="ARBA" id="ARBA00022837"/>
    </source>
</evidence>
<dbReference type="Pfam" id="PF00353">
    <property type="entry name" value="HemolysinCabind"/>
    <property type="match status" value="4"/>
</dbReference>
<dbReference type="Pfam" id="PF06594">
    <property type="entry name" value="HCBP_related"/>
    <property type="match status" value="1"/>
</dbReference>
<comment type="cofactor">
    <cofactor evidence="1">
        <name>Ca(2+)</name>
        <dbReference type="ChEBI" id="CHEBI:29108"/>
    </cofactor>
</comment>
<dbReference type="GO" id="GO:0004222">
    <property type="term" value="F:metalloendopeptidase activity"/>
    <property type="evidence" value="ECO:0007669"/>
    <property type="project" value="InterPro"/>
</dbReference>
<evidence type="ECO:0000313" key="13">
    <source>
        <dbReference type="EMBL" id="SJM89566.1"/>
    </source>
</evidence>
<evidence type="ECO:0000256" key="5">
    <source>
        <dbReference type="ARBA" id="ARBA00022670"/>
    </source>
</evidence>
<dbReference type="PANTHER" id="PTHR38340">
    <property type="entry name" value="S-LAYER PROTEIN"/>
    <property type="match status" value="1"/>
</dbReference>
<keyword evidence="7" id="KW-0677">Repeat</keyword>
<dbReference type="EMBL" id="FUKJ01000026">
    <property type="protein sequence ID" value="SJM89566.1"/>
    <property type="molecule type" value="Genomic_DNA"/>
</dbReference>
<sequence length="794" mass="83368">MSKIYGKPTNDTLKGGLGNDDIYGFAGKDSLNGGRGNDVLYGGEGADTYLIASHDGSDIIENYDIDGSVDVLRFTDLLPSGITKTVRDAVKGDLTLVYGDSQVKIPYYFSGAAHQIDRFVFADGSVWQTSDKAIANKLEAVRGTAGNDKIQGVFDWDDAIDGLAGNDQLNGGSGKDTLRGGAGDDLLAGGEGNDNLQGGSGKDALYGEQGDDSLAGGAGVDLLSGEEGLDTLNGDNGNDKLAGGNGNDTLNGGAGDDYIDGGIDNDILAGGAGKDTLLGGAGNDSYYITDLQDTVYETAGNDTVYVSVDDYKVPDGIENVVLAKNVRPLPYFIDSLLSGGTQLGIGKAHSFTYSFVSKAQPEFKGFAPYSPAQQTAVRDALAKFSALADVTFSEKTDSAAIELRFFRDDLSFFNFQNAAGFGSYPPDSDVHINVKTQDMSLSHGKTTGNFATLLHETGHALGMKHLFEKTILSGSEDNTVNTVMSYQSNKDYVVDLGLFDKATLHYLYGVNHSVRAGSDTYTPEDRYIWDSAGIDTFTANTQTLPVTIDLKPGSWGYVGSKAASILAKNQFFIGHDTFIENATGGSANDTLTGNTKANTLSGGKGNDTLLGLVSNDTLVGGNGKDVLVGGIGKDSYVLTEATPAQDIVRISAGDSPVAHYDKASGFKLISNGVPHTDVDKLDLPSHHIAANSAKVNGVNAGTVASHHINHGLISFDDNNSYAQSLTVNKSNFADVLRYAQTNIHTIGDTVVFNALGNSYVYQEGAAKDTLVELTGVTANGLSIDGVFTGAVWIN</sequence>
<evidence type="ECO:0000256" key="6">
    <source>
        <dbReference type="ARBA" id="ARBA00022723"/>
    </source>
</evidence>
<keyword evidence="14" id="KW-1185">Reference proteome</keyword>
<evidence type="ECO:0000256" key="8">
    <source>
        <dbReference type="ARBA" id="ARBA00022801"/>
    </source>
</evidence>
<dbReference type="PROSITE" id="PS00330">
    <property type="entry name" value="HEMOLYSIN_CALCIUM"/>
    <property type="match status" value="9"/>
</dbReference>
<accession>A0A1R4H040</accession>
<feature type="compositionally biased region" description="Low complexity" evidence="11">
    <location>
        <begin position="184"/>
        <end position="196"/>
    </location>
</feature>
<evidence type="ECO:0000256" key="7">
    <source>
        <dbReference type="ARBA" id="ARBA00022737"/>
    </source>
</evidence>
<dbReference type="InterPro" id="IPR011049">
    <property type="entry name" value="Serralysin-like_metalloprot_C"/>
</dbReference>
<dbReference type="Pfam" id="PF00413">
    <property type="entry name" value="Peptidase_M10"/>
    <property type="match status" value="1"/>
</dbReference>
<dbReference type="PRINTS" id="PR00313">
    <property type="entry name" value="CABNDNGRPT"/>
</dbReference>
<dbReference type="GO" id="GO:0005509">
    <property type="term" value="F:calcium ion binding"/>
    <property type="evidence" value="ECO:0007669"/>
    <property type="project" value="InterPro"/>
</dbReference>
<dbReference type="GO" id="GO:0005615">
    <property type="term" value="C:extracellular space"/>
    <property type="evidence" value="ECO:0007669"/>
    <property type="project" value="InterPro"/>
</dbReference>
<dbReference type="InterPro" id="IPR018511">
    <property type="entry name" value="Hemolysin-typ_Ca-bd_CS"/>
</dbReference>
<dbReference type="InterPro" id="IPR001343">
    <property type="entry name" value="Hemolysn_Ca-bd"/>
</dbReference>
<dbReference type="Proteomes" id="UP000195442">
    <property type="component" value="Unassembled WGS sequence"/>
</dbReference>
<evidence type="ECO:0000256" key="4">
    <source>
        <dbReference type="ARBA" id="ARBA00022525"/>
    </source>
</evidence>
<evidence type="ECO:0000313" key="14">
    <source>
        <dbReference type="Proteomes" id="UP000195442"/>
    </source>
</evidence>
<evidence type="ECO:0000256" key="11">
    <source>
        <dbReference type="SAM" id="MobiDB-lite"/>
    </source>
</evidence>
<protein>
    <recommendedName>
        <fullName evidence="12">Peptidase metallopeptidase domain-containing protein</fullName>
    </recommendedName>
</protein>
<dbReference type="OrthoDB" id="6089850at2"/>
<dbReference type="Pfam" id="PF08548">
    <property type="entry name" value="Peptidase_M10_C"/>
    <property type="match status" value="1"/>
</dbReference>
<dbReference type="InterPro" id="IPR050557">
    <property type="entry name" value="RTX_toxin/Mannuronan_C5-epim"/>
</dbReference>
<dbReference type="SMART" id="SM00235">
    <property type="entry name" value="ZnMc"/>
    <property type="match status" value="1"/>
</dbReference>
<evidence type="ECO:0000259" key="12">
    <source>
        <dbReference type="SMART" id="SM00235"/>
    </source>
</evidence>
<keyword evidence="5" id="KW-0645">Protease</keyword>
<dbReference type="RefSeq" id="WP_087145693.1">
    <property type="nucleotide sequence ID" value="NZ_FUKJ01000026.1"/>
</dbReference>
<dbReference type="InterPro" id="IPR013858">
    <property type="entry name" value="Peptidase_M10B_C"/>
</dbReference>
<dbReference type="InterPro" id="IPR001818">
    <property type="entry name" value="Pept_M10_metallopeptidase"/>
</dbReference>
<keyword evidence="10" id="KW-0106">Calcium</keyword>
<evidence type="ECO:0000256" key="2">
    <source>
        <dbReference type="ARBA" id="ARBA00004613"/>
    </source>
</evidence>
<evidence type="ECO:0000256" key="9">
    <source>
        <dbReference type="ARBA" id="ARBA00022833"/>
    </source>
</evidence>
<dbReference type="PANTHER" id="PTHR38340:SF1">
    <property type="entry name" value="S-LAYER PROTEIN"/>
    <property type="match status" value="1"/>
</dbReference>
<feature type="region of interest" description="Disordered" evidence="11">
    <location>
        <begin position="226"/>
        <end position="249"/>
    </location>
</feature>
<dbReference type="Gene3D" id="2.150.10.10">
    <property type="entry name" value="Serralysin-like metalloprotease, C-terminal"/>
    <property type="match status" value="5"/>
</dbReference>
<dbReference type="GO" id="GO:0006508">
    <property type="term" value="P:proteolysis"/>
    <property type="evidence" value="ECO:0007669"/>
    <property type="project" value="UniProtKB-KW"/>
</dbReference>
<dbReference type="Gene3D" id="3.40.390.10">
    <property type="entry name" value="Collagenase (Catalytic Domain)"/>
    <property type="match status" value="1"/>
</dbReference>
<dbReference type="InterPro" id="IPR024079">
    <property type="entry name" value="MetalloPept_cat_dom_sf"/>
</dbReference>
<dbReference type="SUPFAM" id="SSF51120">
    <property type="entry name" value="beta-Roll"/>
    <property type="match status" value="3"/>
</dbReference>
<comment type="similarity">
    <text evidence="3">Belongs to the peptidase M10B family.</text>
</comment>
<dbReference type="SUPFAM" id="SSF55486">
    <property type="entry name" value="Metalloproteases ('zincins'), catalytic domain"/>
    <property type="match status" value="1"/>
</dbReference>
<feature type="region of interest" description="Disordered" evidence="11">
    <location>
        <begin position="167"/>
        <end position="210"/>
    </location>
</feature>
<evidence type="ECO:0000256" key="1">
    <source>
        <dbReference type="ARBA" id="ARBA00001913"/>
    </source>
</evidence>
<proteinExistence type="inferred from homology"/>
<dbReference type="InterPro" id="IPR006026">
    <property type="entry name" value="Peptidase_Metallo"/>
</dbReference>
<evidence type="ECO:0000256" key="3">
    <source>
        <dbReference type="ARBA" id="ARBA00009490"/>
    </source>
</evidence>
<feature type="domain" description="Peptidase metallopeptidase" evidence="12">
    <location>
        <begin position="344"/>
        <end position="510"/>
    </location>
</feature>
<dbReference type="GO" id="GO:0031012">
    <property type="term" value="C:extracellular matrix"/>
    <property type="evidence" value="ECO:0007669"/>
    <property type="project" value="InterPro"/>
</dbReference>
<keyword evidence="6" id="KW-0479">Metal-binding</keyword>
<keyword evidence="4" id="KW-0964">Secreted</keyword>
<dbReference type="GO" id="GO:0008270">
    <property type="term" value="F:zinc ion binding"/>
    <property type="evidence" value="ECO:0007669"/>
    <property type="project" value="InterPro"/>
</dbReference>
<dbReference type="AlphaFoldDB" id="A0A1R4H040"/>
<comment type="subcellular location">
    <subcellularLocation>
        <location evidence="2">Secreted</location>
    </subcellularLocation>
</comment>
<gene>
    <name evidence="13" type="ORF">CRENPOLYSF2_1210007</name>
</gene>
<reference evidence="14" key="1">
    <citation type="submission" date="2017-02" db="EMBL/GenBank/DDBJ databases">
        <authorList>
            <person name="Daims H."/>
        </authorList>
    </citation>
    <scope>NUCLEOTIDE SEQUENCE [LARGE SCALE GENOMIC DNA]</scope>
</reference>
<keyword evidence="8" id="KW-0378">Hydrolase</keyword>